<dbReference type="EC" id="4.1.1.37" evidence="6 13"/>
<comment type="catalytic activity">
    <reaction evidence="12">
        <text>uroporphyrinogen III + 4 H(+) = coproporphyrinogen III + 4 CO2</text>
        <dbReference type="Rhea" id="RHEA:19865"/>
        <dbReference type="ChEBI" id="CHEBI:15378"/>
        <dbReference type="ChEBI" id="CHEBI:16526"/>
        <dbReference type="ChEBI" id="CHEBI:57308"/>
        <dbReference type="ChEBI" id="CHEBI:57309"/>
        <dbReference type="EC" id="4.1.1.37"/>
    </reaction>
    <physiologicalReaction direction="left-to-right" evidence="12">
        <dbReference type="Rhea" id="RHEA:19866"/>
    </physiologicalReaction>
</comment>
<evidence type="ECO:0000256" key="8">
    <source>
        <dbReference type="ARBA" id="ARBA00022490"/>
    </source>
</evidence>
<dbReference type="UniPathway" id="UPA00251">
    <property type="reaction ID" value="UER00321"/>
</dbReference>
<keyword evidence="10 13" id="KW-0456">Lyase</keyword>
<evidence type="ECO:0000313" key="16">
    <source>
        <dbReference type="Proteomes" id="UP001152795"/>
    </source>
</evidence>
<dbReference type="SUPFAM" id="SSF51726">
    <property type="entry name" value="UROD/MetE-like"/>
    <property type="match status" value="1"/>
</dbReference>
<dbReference type="HAMAP" id="MF_00218">
    <property type="entry name" value="URO_D"/>
    <property type="match status" value="1"/>
</dbReference>
<dbReference type="PROSITE" id="PS00906">
    <property type="entry name" value="UROD_1"/>
    <property type="match status" value="1"/>
</dbReference>
<dbReference type="FunFam" id="3.20.20.210:FF:000001">
    <property type="entry name" value="Uroporphyrinogen decarboxylase"/>
    <property type="match status" value="1"/>
</dbReference>
<dbReference type="NCBIfam" id="TIGR01464">
    <property type="entry name" value="hemE"/>
    <property type="match status" value="1"/>
</dbReference>
<evidence type="ECO:0000256" key="6">
    <source>
        <dbReference type="ARBA" id="ARBA00012288"/>
    </source>
</evidence>
<name>A0A6S7G8Q9_PARCT</name>
<dbReference type="PROSITE" id="PS00907">
    <property type="entry name" value="UROD_2"/>
    <property type="match status" value="1"/>
</dbReference>
<dbReference type="OrthoDB" id="339900at2759"/>
<evidence type="ECO:0000256" key="12">
    <source>
        <dbReference type="ARBA" id="ARBA00048411"/>
    </source>
</evidence>
<keyword evidence="8" id="KW-0963">Cytoplasm</keyword>
<evidence type="ECO:0000256" key="3">
    <source>
        <dbReference type="ARBA" id="ARBA00004804"/>
    </source>
</evidence>
<evidence type="ECO:0000256" key="7">
    <source>
        <dbReference type="ARBA" id="ARBA00014308"/>
    </source>
</evidence>
<dbReference type="PANTHER" id="PTHR21091:SF169">
    <property type="entry name" value="UROPORPHYRINOGEN DECARBOXYLASE"/>
    <property type="match status" value="1"/>
</dbReference>
<evidence type="ECO:0000256" key="1">
    <source>
        <dbReference type="ARBA" id="ARBA00002448"/>
    </source>
</evidence>
<dbReference type="EMBL" id="CACRXK020000867">
    <property type="protein sequence ID" value="CAB3985392.1"/>
    <property type="molecule type" value="Genomic_DNA"/>
</dbReference>
<evidence type="ECO:0000256" key="10">
    <source>
        <dbReference type="ARBA" id="ARBA00023239"/>
    </source>
</evidence>
<comment type="subunit">
    <text evidence="5">Homodimer.</text>
</comment>
<evidence type="ECO:0000256" key="13">
    <source>
        <dbReference type="RuleBase" id="RU000554"/>
    </source>
</evidence>
<comment type="function">
    <text evidence="1">Catalyzes the decarboxylation of four acetate groups of uroporphyrinogen-III to yield coproporphyrinogen-III.</text>
</comment>
<dbReference type="InterPro" id="IPR038071">
    <property type="entry name" value="UROD/MetE-like_sf"/>
</dbReference>
<dbReference type="AlphaFoldDB" id="A0A6S7G8Q9"/>
<dbReference type="InterPro" id="IPR006361">
    <property type="entry name" value="Uroporphyrinogen_deCO2ase_HemE"/>
</dbReference>
<dbReference type="Gene3D" id="3.20.20.210">
    <property type="match status" value="1"/>
</dbReference>
<dbReference type="Pfam" id="PF01208">
    <property type="entry name" value="URO-D"/>
    <property type="match status" value="1"/>
</dbReference>
<proteinExistence type="inferred from homology"/>
<keyword evidence="11 13" id="KW-0627">Porphyrin biosynthesis</keyword>
<protein>
    <recommendedName>
        <fullName evidence="7 13">Uroporphyrinogen decarboxylase</fullName>
        <ecNumber evidence="6 13">4.1.1.37</ecNumber>
    </recommendedName>
</protein>
<evidence type="ECO:0000256" key="5">
    <source>
        <dbReference type="ARBA" id="ARBA00011738"/>
    </source>
</evidence>
<sequence length="366" mass="41206">MSKNFQKDFPPMKNDLILRAARGETTERVPVWIMRQAGRYLPEFLKFKEEHGNDFFHIVQTPNLACEITLQPIRRFDLDAAIIFSDILVIPQALGMTCEMVKGKGPHFPEPLREPEDIKKLNENVVVEETLGYLMDAITLTRHKLEGKVPLIGFSGAPWTLMAYMIEGGGSKTTSNAKKWLYKHSEATSLLLQKLTNVIVDYLVAQVRAGAQMLQVFESCAECLSPYLFTLYAFPHLEEIAVRVKQRLGKDAVPMVIFAKGASYAIRELSQSSYDVIGLDWTVPVEDARLQAPNCVLQGNLDPCGLYASKDDLIRATKSMVRSFGTKKYIANLGHGIYPDMDPEQVKIFIDTIHSYSESLNNQQKA</sequence>
<dbReference type="Proteomes" id="UP001152795">
    <property type="component" value="Unassembled WGS sequence"/>
</dbReference>
<dbReference type="GO" id="GO:0004853">
    <property type="term" value="F:uroporphyrinogen decarboxylase activity"/>
    <property type="evidence" value="ECO:0007669"/>
    <property type="project" value="UniProtKB-EC"/>
</dbReference>
<dbReference type="GO" id="GO:0006782">
    <property type="term" value="P:protoporphyrinogen IX biosynthetic process"/>
    <property type="evidence" value="ECO:0007669"/>
    <property type="project" value="UniProtKB-UniPathway"/>
</dbReference>
<dbReference type="GO" id="GO:0005829">
    <property type="term" value="C:cytosol"/>
    <property type="evidence" value="ECO:0007669"/>
    <property type="project" value="TreeGrafter"/>
</dbReference>
<evidence type="ECO:0000256" key="9">
    <source>
        <dbReference type="ARBA" id="ARBA00022793"/>
    </source>
</evidence>
<accession>A0A6S7G8Q9</accession>
<evidence type="ECO:0000256" key="4">
    <source>
        <dbReference type="ARBA" id="ARBA00009935"/>
    </source>
</evidence>
<comment type="caution">
    <text evidence="15">The sequence shown here is derived from an EMBL/GenBank/DDBJ whole genome shotgun (WGS) entry which is preliminary data.</text>
</comment>
<evidence type="ECO:0000256" key="11">
    <source>
        <dbReference type="ARBA" id="ARBA00023244"/>
    </source>
</evidence>
<comment type="pathway">
    <text evidence="3 13">Porphyrin-containing compound metabolism; protoporphyrin-IX biosynthesis; coproporphyrinogen-III from 5-aminolevulinate: step 4/4.</text>
</comment>
<gene>
    <name evidence="15" type="ORF">PACLA_8A067708</name>
</gene>
<dbReference type="CDD" id="cd00717">
    <property type="entry name" value="URO-D"/>
    <property type="match status" value="1"/>
</dbReference>
<keyword evidence="9 13" id="KW-0210">Decarboxylase</keyword>
<reference evidence="15" key="1">
    <citation type="submission" date="2020-04" db="EMBL/GenBank/DDBJ databases">
        <authorList>
            <person name="Alioto T."/>
            <person name="Alioto T."/>
            <person name="Gomez Garrido J."/>
        </authorList>
    </citation>
    <scope>NUCLEOTIDE SEQUENCE</scope>
    <source>
        <strain evidence="15">A484AB</strain>
    </source>
</reference>
<keyword evidence="16" id="KW-1185">Reference proteome</keyword>
<dbReference type="PANTHER" id="PTHR21091">
    <property type="entry name" value="METHYLTETRAHYDROFOLATE:HOMOCYSTEINE METHYLTRANSFERASE RELATED"/>
    <property type="match status" value="1"/>
</dbReference>
<evidence type="ECO:0000256" key="2">
    <source>
        <dbReference type="ARBA" id="ARBA00004496"/>
    </source>
</evidence>
<comment type="subcellular location">
    <subcellularLocation>
        <location evidence="2">Cytoplasm</location>
    </subcellularLocation>
</comment>
<evidence type="ECO:0000256" key="14">
    <source>
        <dbReference type="RuleBase" id="RU004169"/>
    </source>
</evidence>
<dbReference type="InterPro" id="IPR000257">
    <property type="entry name" value="Uroporphyrinogen_deCOase"/>
</dbReference>
<organism evidence="15 16">
    <name type="scientific">Paramuricea clavata</name>
    <name type="common">Red gorgonian</name>
    <name type="synonym">Violescent sea-whip</name>
    <dbReference type="NCBI Taxonomy" id="317549"/>
    <lineage>
        <taxon>Eukaryota</taxon>
        <taxon>Metazoa</taxon>
        <taxon>Cnidaria</taxon>
        <taxon>Anthozoa</taxon>
        <taxon>Octocorallia</taxon>
        <taxon>Malacalcyonacea</taxon>
        <taxon>Plexauridae</taxon>
        <taxon>Paramuricea</taxon>
    </lineage>
</organism>
<evidence type="ECO:0000313" key="15">
    <source>
        <dbReference type="EMBL" id="CAB3985392.1"/>
    </source>
</evidence>
<comment type="similarity">
    <text evidence="4 14">Belongs to the uroporphyrinogen decarboxylase family.</text>
</comment>